<dbReference type="Proteomes" id="UP001152888">
    <property type="component" value="Unassembled WGS sequence"/>
</dbReference>
<gene>
    <name evidence="1" type="ORF">ACAOBT_LOCUS19531</name>
</gene>
<sequence length="229" mass="25211">MLNRLRAIEYIPAEIHPNLAKDSVGLGGRSKETINRKWDELAICLNTNGSGATKNGQCWRRGNTLLLWFLPQRKQPGERPDDVNGCSCGSAMFELLPPLLRVPPWLRCAAGTRTVKYKIPPQRCNVIISDITKQVFFMTLPLEFGPTATMEIRLLANRQITFSLILTAVTNPGRAGSSPVIRGRRAYAHRKLVTGADLAALIGTGARRQPAQAVSILCVETAPISAERR</sequence>
<evidence type="ECO:0000313" key="1">
    <source>
        <dbReference type="EMBL" id="CAH1990236.1"/>
    </source>
</evidence>
<reference evidence="1" key="1">
    <citation type="submission" date="2022-03" db="EMBL/GenBank/DDBJ databases">
        <authorList>
            <person name="Sayadi A."/>
        </authorList>
    </citation>
    <scope>NUCLEOTIDE SEQUENCE</scope>
</reference>
<protein>
    <submittedName>
        <fullName evidence="1">Uncharacterized protein</fullName>
    </submittedName>
</protein>
<comment type="caution">
    <text evidence="1">The sequence shown here is derived from an EMBL/GenBank/DDBJ whole genome shotgun (WGS) entry which is preliminary data.</text>
</comment>
<evidence type="ECO:0000313" key="2">
    <source>
        <dbReference type="Proteomes" id="UP001152888"/>
    </source>
</evidence>
<organism evidence="1 2">
    <name type="scientific">Acanthoscelides obtectus</name>
    <name type="common">Bean weevil</name>
    <name type="synonym">Bruchus obtectus</name>
    <dbReference type="NCBI Taxonomy" id="200917"/>
    <lineage>
        <taxon>Eukaryota</taxon>
        <taxon>Metazoa</taxon>
        <taxon>Ecdysozoa</taxon>
        <taxon>Arthropoda</taxon>
        <taxon>Hexapoda</taxon>
        <taxon>Insecta</taxon>
        <taxon>Pterygota</taxon>
        <taxon>Neoptera</taxon>
        <taxon>Endopterygota</taxon>
        <taxon>Coleoptera</taxon>
        <taxon>Polyphaga</taxon>
        <taxon>Cucujiformia</taxon>
        <taxon>Chrysomeloidea</taxon>
        <taxon>Chrysomelidae</taxon>
        <taxon>Bruchinae</taxon>
        <taxon>Bruchini</taxon>
        <taxon>Acanthoscelides</taxon>
    </lineage>
</organism>
<proteinExistence type="predicted"/>
<name>A0A9P0L874_ACAOB</name>
<accession>A0A9P0L874</accession>
<dbReference type="AlphaFoldDB" id="A0A9P0L874"/>
<dbReference type="EMBL" id="CAKOFQ010007083">
    <property type="protein sequence ID" value="CAH1990236.1"/>
    <property type="molecule type" value="Genomic_DNA"/>
</dbReference>
<dbReference type="OrthoDB" id="6778529at2759"/>
<keyword evidence="2" id="KW-1185">Reference proteome</keyword>